<feature type="non-terminal residue" evidence="1">
    <location>
        <position position="1"/>
    </location>
</feature>
<gene>
    <name evidence="1" type="ORF">TPC1_10346</name>
</gene>
<dbReference type="AlphaFoldDB" id="A0A146KLW4"/>
<reference evidence="1" key="1">
    <citation type="submission" date="2015-07" db="EMBL/GenBank/DDBJ databases">
        <title>Adaptation to a free-living lifestyle via gene acquisitions in the diplomonad Trepomonas sp. PC1.</title>
        <authorList>
            <person name="Xu F."/>
            <person name="Jerlstrom-Hultqvist J."/>
            <person name="Kolisko M."/>
            <person name="Simpson A.G.B."/>
            <person name="Roger A.J."/>
            <person name="Svard S.G."/>
            <person name="Andersson J.O."/>
        </authorList>
    </citation>
    <scope>NUCLEOTIDE SEQUENCE</scope>
    <source>
        <strain evidence="1">PC1</strain>
    </source>
</reference>
<evidence type="ECO:0000313" key="1">
    <source>
        <dbReference type="EMBL" id="JAP96346.1"/>
    </source>
</evidence>
<dbReference type="EMBL" id="GDID01000260">
    <property type="protein sequence ID" value="JAP96346.1"/>
    <property type="molecule type" value="Transcribed_RNA"/>
</dbReference>
<accession>A0A146KLW4</accession>
<name>A0A146KLW4_9EUKA</name>
<protein>
    <submittedName>
        <fullName evidence="1">Uncharacterized protein</fullName>
    </submittedName>
</protein>
<sequence length="249" mass="29539">NGDKFFQQLNANPMYIKNIQKIDTITKQNKCSLQQVSQYATITLKKQPFNIPIFQKNEIQCEFDLIDTLAIGKIDIKKFQEIANCKYPQIPQNCFESIRQYVEKESMMEINLSLWLNRQNYTQLMYILHHYSIVKYQPLSALYLWVDYSCNYEARIQDVLMILYKHFMVNSTQAMHALQIEAPKQYQTLNFQAFLNKLNLIKQNINFMEDYPFYITNKVEERSSQYSTVTSISKVVKQNSKLSNDFYGD</sequence>
<proteinExistence type="predicted"/>
<organism evidence="1">
    <name type="scientific">Trepomonas sp. PC1</name>
    <dbReference type="NCBI Taxonomy" id="1076344"/>
    <lineage>
        <taxon>Eukaryota</taxon>
        <taxon>Metamonada</taxon>
        <taxon>Diplomonadida</taxon>
        <taxon>Hexamitidae</taxon>
        <taxon>Hexamitinae</taxon>
        <taxon>Trepomonas</taxon>
    </lineage>
</organism>